<evidence type="ECO:0000256" key="1">
    <source>
        <dbReference type="HAMAP-Rule" id="MF_01408"/>
    </source>
</evidence>
<dbReference type="InterPro" id="IPR036098">
    <property type="entry name" value="Thymidylate_synthase_ThyX_sf"/>
</dbReference>
<proteinExistence type="inferred from homology"/>
<dbReference type="EC" id="2.1.1.148" evidence="1"/>
<keyword evidence="1 2" id="KW-0489">Methyltransferase</keyword>
<feature type="binding site" evidence="1">
    <location>
        <begin position="97"/>
        <end position="100"/>
    </location>
    <ligand>
        <name>dUMP</name>
        <dbReference type="ChEBI" id="CHEBI:246422"/>
        <note>ligand shared between dimeric partners</note>
    </ligand>
</feature>
<dbReference type="InterPro" id="IPR003669">
    <property type="entry name" value="Thymidylate_synthase_ThyX"/>
</dbReference>
<dbReference type="Proteomes" id="UP000297693">
    <property type="component" value="Unassembled WGS sequence"/>
</dbReference>
<feature type="binding site" evidence="1">
    <location>
        <begin position="196"/>
        <end position="198"/>
    </location>
    <ligand>
        <name>FAD</name>
        <dbReference type="ChEBI" id="CHEBI:57692"/>
        <note>ligand shared between neighboring subunits</note>
    </ligand>
</feature>
<comment type="similarity">
    <text evidence="1">Belongs to the thymidylate synthase ThyX family.</text>
</comment>
<feature type="binding site" evidence="1">
    <location>
        <position position="77"/>
    </location>
    <ligand>
        <name>FAD</name>
        <dbReference type="ChEBI" id="CHEBI:57692"/>
        <note>ligand shared between neighboring subunits</note>
    </ligand>
</feature>
<dbReference type="GO" id="GO:0032259">
    <property type="term" value="P:methylation"/>
    <property type="evidence" value="ECO:0007669"/>
    <property type="project" value="UniProtKB-KW"/>
</dbReference>
<dbReference type="Gene3D" id="3.30.1360.170">
    <property type="match status" value="1"/>
</dbReference>
<organism evidence="2 3">
    <name type="scientific">Leptospira ognonensis</name>
    <dbReference type="NCBI Taxonomy" id="2484945"/>
    <lineage>
        <taxon>Bacteria</taxon>
        <taxon>Pseudomonadati</taxon>
        <taxon>Spirochaetota</taxon>
        <taxon>Spirochaetia</taxon>
        <taxon>Leptospirales</taxon>
        <taxon>Leptospiraceae</taxon>
        <taxon>Leptospira</taxon>
    </lineage>
</organism>
<comment type="catalytic activity">
    <reaction evidence="1">
        <text>dUMP + (6R)-5,10-methylene-5,6,7,8-tetrahydrofolate + NADPH + H(+) = dTMP + (6S)-5,6,7,8-tetrahydrofolate + NADP(+)</text>
        <dbReference type="Rhea" id="RHEA:29043"/>
        <dbReference type="ChEBI" id="CHEBI:15378"/>
        <dbReference type="ChEBI" id="CHEBI:15636"/>
        <dbReference type="ChEBI" id="CHEBI:57453"/>
        <dbReference type="ChEBI" id="CHEBI:57783"/>
        <dbReference type="ChEBI" id="CHEBI:58349"/>
        <dbReference type="ChEBI" id="CHEBI:63528"/>
        <dbReference type="ChEBI" id="CHEBI:246422"/>
        <dbReference type="EC" id="2.1.1.148"/>
    </reaction>
</comment>
<accession>A0A4R9K2W7</accession>
<dbReference type="SUPFAM" id="SSF69796">
    <property type="entry name" value="Thymidylate synthase-complementing protein Thy1"/>
    <property type="match status" value="1"/>
</dbReference>
<dbReference type="GO" id="GO:0006231">
    <property type="term" value="P:dTMP biosynthetic process"/>
    <property type="evidence" value="ECO:0007669"/>
    <property type="project" value="UniProtKB-UniRule"/>
</dbReference>
<evidence type="ECO:0000313" key="3">
    <source>
        <dbReference type="Proteomes" id="UP000297693"/>
    </source>
</evidence>
<comment type="cofactor">
    <cofactor evidence="1">
        <name>FAD</name>
        <dbReference type="ChEBI" id="CHEBI:57692"/>
    </cofactor>
    <text evidence="1">Binds 4 FAD per tetramer. Each FAD binding site is formed by three monomers.</text>
</comment>
<keyword evidence="1" id="KW-0521">NADP</keyword>
<feature type="binding site" evidence="1">
    <location>
        <position position="207"/>
    </location>
    <ligand>
        <name>dUMP</name>
        <dbReference type="ChEBI" id="CHEBI:246422"/>
        <note>ligand shared between dimeric partners</note>
    </ligand>
</feature>
<protein>
    <recommendedName>
        <fullName evidence="1">Flavin-dependent thymidylate synthase</fullName>
        <shortName evidence="1">FDTS</shortName>
        <ecNumber evidence="1">2.1.1.148</ecNumber>
    </recommendedName>
    <alternativeName>
        <fullName evidence="1">FAD-dependent thymidylate synthase</fullName>
    </alternativeName>
    <alternativeName>
        <fullName evidence="1">Thymidylate synthase ThyX</fullName>
        <shortName evidence="1">TS</shortName>
        <shortName evidence="1">TSase</shortName>
    </alternativeName>
</protein>
<dbReference type="PROSITE" id="PS51331">
    <property type="entry name" value="THYX"/>
    <property type="match status" value="1"/>
</dbReference>
<reference evidence="2" key="1">
    <citation type="journal article" date="2019" name="PLoS Negl. Trop. Dis.">
        <title>Revisiting the worldwide diversity of Leptospira species in the environment.</title>
        <authorList>
            <person name="Vincent A.T."/>
            <person name="Schiettekatte O."/>
            <person name="Bourhy P."/>
            <person name="Veyrier F.J."/>
            <person name="Picardeau M."/>
        </authorList>
    </citation>
    <scope>NUCLEOTIDE SEQUENCE [LARGE SCALE GENOMIC DNA]</scope>
    <source>
        <strain evidence="2">201702476</strain>
    </source>
</reference>
<name>A0A4R9K2W7_9LEPT</name>
<dbReference type="UniPathway" id="UPA00575"/>
<dbReference type="GO" id="GO:0050797">
    <property type="term" value="F:thymidylate synthase (FAD) activity"/>
    <property type="evidence" value="ECO:0007669"/>
    <property type="project" value="UniProtKB-UniRule"/>
</dbReference>
<comment type="function">
    <text evidence="1">Catalyzes the reductive methylation of 2'-deoxyuridine-5'-monophosphate (dUMP) to 2'-deoxythymidine-5'-monophosphate (dTMP) while utilizing 5,10-methylenetetrahydrofolate (mTHF) as the methyl donor, and NADPH and FADH(2) as the reductant.</text>
</comment>
<dbReference type="PANTHER" id="PTHR34934:SF1">
    <property type="entry name" value="FLAVIN-DEPENDENT THYMIDYLATE SYNTHASE"/>
    <property type="match status" value="1"/>
</dbReference>
<feature type="binding site" description="in other chain" evidence="1">
    <location>
        <position position="180"/>
    </location>
    <ligand>
        <name>dUMP</name>
        <dbReference type="ChEBI" id="CHEBI:246422"/>
        <note>ligand shared between dimeric partners</note>
    </ligand>
</feature>
<comment type="pathway">
    <text evidence="1">Pyrimidine metabolism; dTTP biosynthesis.</text>
</comment>
<gene>
    <name evidence="1" type="primary">thyX</name>
    <name evidence="2" type="ORF">EHQ58_07590</name>
</gene>
<dbReference type="PANTHER" id="PTHR34934">
    <property type="entry name" value="FLAVIN-DEPENDENT THYMIDYLATE SYNTHASE"/>
    <property type="match status" value="1"/>
</dbReference>
<feature type="binding site" evidence="1">
    <location>
        <position position="108"/>
    </location>
    <ligand>
        <name>FAD</name>
        <dbReference type="ChEBI" id="CHEBI:57692"/>
        <note>ligand shared between neighboring subunits</note>
    </ligand>
</feature>
<dbReference type="RefSeq" id="WP_135623331.1">
    <property type="nucleotide sequence ID" value="NZ_RQGD01000022.1"/>
</dbReference>
<evidence type="ECO:0000313" key="2">
    <source>
        <dbReference type="EMBL" id="TGL60349.1"/>
    </source>
</evidence>
<comment type="subunit">
    <text evidence="1">Homotetramer.</text>
</comment>
<feature type="active site" description="Involved in ionization of N3 of dUMP, leading to its activation" evidence="1">
    <location>
        <position position="207"/>
    </location>
</feature>
<dbReference type="NCBIfam" id="TIGR02170">
    <property type="entry name" value="thyX"/>
    <property type="match status" value="1"/>
</dbReference>
<feature type="binding site" evidence="1">
    <location>
        <position position="202"/>
    </location>
    <ligand>
        <name>FAD</name>
        <dbReference type="ChEBI" id="CHEBI:57692"/>
        <note>ligand shared between neighboring subunits</note>
    </ligand>
</feature>
<dbReference type="EMBL" id="RQGD01000022">
    <property type="protein sequence ID" value="TGL60349.1"/>
    <property type="molecule type" value="Genomic_DNA"/>
</dbReference>
<keyword evidence="1 2" id="KW-0808">Transferase</keyword>
<dbReference type="GO" id="GO:0050660">
    <property type="term" value="F:flavin adenine dinucleotide binding"/>
    <property type="evidence" value="ECO:0007669"/>
    <property type="project" value="UniProtKB-UniRule"/>
</dbReference>
<keyword evidence="1" id="KW-0545">Nucleotide biosynthesis</keyword>
<keyword evidence="3" id="KW-1185">Reference proteome</keyword>
<feature type="binding site" description="in other chain" evidence="1">
    <location>
        <begin position="108"/>
        <end position="112"/>
    </location>
    <ligand>
        <name>dUMP</name>
        <dbReference type="ChEBI" id="CHEBI:246422"/>
        <note>ligand shared between dimeric partners</note>
    </ligand>
</feature>
<sequence length="308" mass="35418">MQQTDFEPISRVSVPSLDSILGKPFPVLDDGFVRLVDYMGSDESIVQAARVSYGKGTKKVNEDRGLVRYLMRHRHSTPFEMCEIKLHVRVPMDTWRQWIRHRTANVNEYSTRYSVAIDSAQTTKPSEWRLQSKANMQGSNGFLEIEKGNLLTQKESDLQALANNIYQERLDLGVAREQARKDLPLATYTEAYWKVDLHNLLHFLALRMDDHAQLEIRNFATIIGDEIVSKWVPYTWEAFLDYRVQSVFLTQYDKKIISALNQGGKQAAIELAKEFGLLDETGSTNKKSRERDELEGKLTNLGFAIPWT</sequence>
<dbReference type="Pfam" id="PF02511">
    <property type="entry name" value="Thy1"/>
    <property type="match status" value="1"/>
</dbReference>
<dbReference type="OrthoDB" id="9774464at2"/>
<keyword evidence="1" id="KW-0285">Flavoprotein</keyword>
<dbReference type="HAMAP" id="MF_01408">
    <property type="entry name" value="ThyX"/>
    <property type="match status" value="1"/>
</dbReference>
<dbReference type="GO" id="GO:0070402">
    <property type="term" value="F:NADPH binding"/>
    <property type="evidence" value="ECO:0007669"/>
    <property type="project" value="TreeGrafter"/>
</dbReference>
<feature type="binding site" evidence="1">
    <location>
        <begin position="100"/>
        <end position="102"/>
    </location>
    <ligand>
        <name>FAD</name>
        <dbReference type="ChEBI" id="CHEBI:57692"/>
        <note>ligand shared between neighboring subunits</note>
    </ligand>
</feature>
<dbReference type="AlphaFoldDB" id="A0A4R9K2W7"/>
<dbReference type="CDD" id="cd20175">
    <property type="entry name" value="ThyX"/>
    <property type="match status" value="1"/>
</dbReference>
<dbReference type="GO" id="GO:0004799">
    <property type="term" value="F:thymidylate synthase activity"/>
    <property type="evidence" value="ECO:0007669"/>
    <property type="project" value="TreeGrafter"/>
</dbReference>
<dbReference type="GO" id="GO:0006235">
    <property type="term" value="P:dTTP biosynthetic process"/>
    <property type="evidence" value="ECO:0007669"/>
    <property type="project" value="UniProtKB-UniRule"/>
</dbReference>
<comment type="caution">
    <text evidence="2">The sequence shown here is derived from an EMBL/GenBank/DDBJ whole genome shotgun (WGS) entry which is preliminary data.</text>
</comment>
<keyword evidence="1" id="KW-0274">FAD</keyword>